<gene>
    <name evidence="1" type="ORF">U472_14400</name>
</gene>
<reference evidence="1 2" key="2">
    <citation type="submission" date="2016-08" db="EMBL/GenBank/DDBJ databases">
        <title>Orenia metallireducens sp. nov. strain Z6, a Novel Metal-reducing Firmicute from the Deep Subsurface.</title>
        <authorList>
            <person name="Maxim B.I."/>
            <person name="Kenneth K."/>
            <person name="Flynn T.M."/>
            <person name="Oloughlin E.J."/>
            <person name="Locke R.A."/>
            <person name="Weber J.R."/>
            <person name="Egan S.M."/>
            <person name="Mackie R.I."/>
            <person name="Cann I.K."/>
        </authorList>
    </citation>
    <scope>NUCLEOTIDE SEQUENCE [LARGE SCALE GENOMIC DNA]</scope>
    <source>
        <strain evidence="1 2">Z6</strain>
    </source>
</reference>
<evidence type="ECO:0000313" key="2">
    <source>
        <dbReference type="Proteomes" id="UP000093514"/>
    </source>
</evidence>
<proteinExistence type="predicted"/>
<dbReference type="Gene3D" id="2.70.98.10">
    <property type="match status" value="1"/>
</dbReference>
<dbReference type="GO" id="GO:0030246">
    <property type="term" value="F:carbohydrate binding"/>
    <property type="evidence" value="ECO:0007669"/>
    <property type="project" value="InterPro"/>
</dbReference>
<dbReference type="InterPro" id="IPR037481">
    <property type="entry name" value="LacX"/>
</dbReference>
<evidence type="ECO:0000313" key="1">
    <source>
        <dbReference type="EMBL" id="OCL25526.1"/>
    </source>
</evidence>
<organism evidence="1 2">
    <name type="scientific">Orenia metallireducens</name>
    <dbReference type="NCBI Taxonomy" id="1413210"/>
    <lineage>
        <taxon>Bacteria</taxon>
        <taxon>Bacillati</taxon>
        <taxon>Bacillota</taxon>
        <taxon>Clostridia</taxon>
        <taxon>Halanaerobiales</taxon>
        <taxon>Halobacteroidaceae</taxon>
        <taxon>Orenia</taxon>
    </lineage>
</organism>
<dbReference type="EMBL" id="LWDV01000010">
    <property type="protein sequence ID" value="OCL25526.1"/>
    <property type="molecule type" value="Genomic_DNA"/>
</dbReference>
<protein>
    <submittedName>
        <fullName evidence="1">Aldose epimerase</fullName>
    </submittedName>
</protein>
<dbReference type="InterPro" id="IPR014718">
    <property type="entry name" value="GH-type_carb-bd"/>
</dbReference>
<dbReference type="Proteomes" id="UP000093514">
    <property type="component" value="Unassembled WGS sequence"/>
</dbReference>
<dbReference type="Pfam" id="PF01263">
    <property type="entry name" value="Aldose_epim"/>
    <property type="match status" value="1"/>
</dbReference>
<name>A0A1C0A604_9FIRM</name>
<dbReference type="CDD" id="cd09024">
    <property type="entry name" value="Aldose_epim_lacX"/>
    <property type="match status" value="1"/>
</dbReference>
<dbReference type="InterPro" id="IPR008183">
    <property type="entry name" value="Aldose_1/G6P_1-epimerase"/>
</dbReference>
<dbReference type="GO" id="GO:0016853">
    <property type="term" value="F:isomerase activity"/>
    <property type="evidence" value="ECO:0007669"/>
    <property type="project" value="InterPro"/>
</dbReference>
<dbReference type="PANTHER" id="PTHR11122">
    <property type="entry name" value="APOSPORY-ASSOCIATED PROTEIN C-RELATED"/>
    <property type="match status" value="1"/>
</dbReference>
<sequence length="289" mass="33427">MTIIENELIRVKIASQGAEMTSLELKEDNQEYLWKADPKYWGRHAPVLFPIVGKVKNDQYKVNDEIFNLTQHGFARDNQFDLVEQEEQRVVYRLVSNKELLKKYPYQFELDIEYKLVANKVEISYFVKNKDKETMFFSIGAHPAFNWPLEEGENKEDYYLEFEEDKELRAYLLDEGLLSDTTIEFLANNNIKPLAEDLFQNDALILKGLKSKSVSLKSKKSNREVKVEFAGFPYMGIWSPPSGAPFICIEPWYGVADLKDSDGNLKTKEGIEVLQPGVEFSCTYSISIK</sequence>
<dbReference type="InterPro" id="IPR011013">
    <property type="entry name" value="Gal_mutarotase_sf_dom"/>
</dbReference>
<keyword evidence="2" id="KW-1185">Reference proteome</keyword>
<reference evidence="2" key="1">
    <citation type="submission" date="2016-07" db="EMBL/GenBank/DDBJ databases">
        <authorList>
            <person name="Florea S."/>
            <person name="Webb J.S."/>
            <person name="Jaromczyk J."/>
            <person name="Schardl C.L."/>
        </authorList>
    </citation>
    <scope>NUCLEOTIDE SEQUENCE [LARGE SCALE GENOMIC DNA]</scope>
    <source>
        <strain evidence="2">Z6</strain>
    </source>
</reference>
<accession>A0A1C0A604</accession>
<dbReference type="RefSeq" id="WP_068719438.1">
    <property type="nucleotide sequence ID" value="NZ_LWDV01000010.1"/>
</dbReference>
<dbReference type="AlphaFoldDB" id="A0A1C0A604"/>
<dbReference type="PANTHER" id="PTHR11122:SF13">
    <property type="entry name" value="GLUCOSE-6-PHOSPHATE 1-EPIMERASE"/>
    <property type="match status" value="1"/>
</dbReference>
<dbReference type="GO" id="GO:0005975">
    <property type="term" value="P:carbohydrate metabolic process"/>
    <property type="evidence" value="ECO:0007669"/>
    <property type="project" value="InterPro"/>
</dbReference>
<dbReference type="SUPFAM" id="SSF74650">
    <property type="entry name" value="Galactose mutarotase-like"/>
    <property type="match status" value="1"/>
</dbReference>
<comment type="caution">
    <text evidence="1">The sequence shown here is derived from an EMBL/GenBank/DDBJ whole genome shotgun (WGS) entry which is preliminary data.</text>
</comment>